<dbReference type="InterPro" id="IPR050106">
    <property type="entry name" value="HistidinolP_aminotransfase"/>
</dbReference>
<dbReference type="GO" id="GO:0030170">
    <property type="term" value="F:pyridoxal phosphate binding"/>
    <property type="evidence" value="ECO:0007669"/>
    <property type="project" value="InterPro"/>
</dbReference>
<dbReference type="Gene3D" id="3.40.640.10">
    <property type="entry name" value="Type I PLP-dependent aspartate aminotransferase-like (Major domain)"/>
    <property type="match status" value="1"/>
</dbReference>
<reference evidence="9 10" key="1">
    <citation type="submission" date="2014-11" db="EMBL/GenBank/DDBJ databases">
        <title>Draft Genome Sequences of Paenibacillus polymyxa NRRL B-30509 and Paenibacillus terrae NRRL B-30644, Strains from a Poultry Environment that Produce Tridecaptin A and Paenicidins.</title>
        <authorList>
            <person name="van Belkum M.J."/>
            <person name="Lohans C.T."/>
            <person name="Vederas J.C."/>
        </authorList>
    </citation>
    <scope>NUCLEOTIDE SEQUENCE [LARGE SCALE GENOMIC DNA]</scope>
    <source>
        <strain evidence="9 10">NRRL B-30644</strain>
    </source>
</reference>
<dbReference type="InterPro" id="IPR004839">
    <property type="entry name" value="Aminotransferase_I/II_large"/>
</dbReference>
<dbReference type="OrthoDB" id="9813612at2"/>
<comment type="catalytic activity">
    <reaction evidence="7">
        <text>L-histidinol phosphate + 2-oxoglutarate = 3-(imidazol-4-yl)-2-oxopropyl phosphate + L-glutamate</text>
        <dbReference type="Rhea" id="RHEA:23744"/>
        <dbReference type="ChEBI" id="CHEBI:16810"/>
        <dbReference type="ChEBI" id="CHEBI:29985"/>
        <dbReference type="ChEBI" id="CHEBI:57766"/>
        <dbReference type="ChEBI" id="CHEBI:57980"/>
        <dbReference type="EC" id="2.6.1.9"/>
    </reaction>
</comment>
<keyword evidence="4 7" id="KW-0808">Transferase</keyword>
<accession>A0A0D7X0G8</accession>
<dbReference type="GO" id="GO:0000105">
    <property type="term" value="P:L-histidine biosynthetic process"/>
    <property type="evidence" value="ECO:0007669"/>
    <property type="project" value="UniProtKB-UniRule"/>
</dbReference>
<dbReference type="GO" id="GO:0004400">
    <property type="term" value="F:histidinol-phosphate transaminase activity"/>
    <property type="evidence" value="ECO:0007669"/>
    <property type="project" value="UniProtKB-UniRule"/>
</dbReference>
<dbReference type="Pfam" id="PF00155">
    <property type="entry name" value="Aminotran_1_2"/>
    <property type="match status" value="1"/>
</dbReference>
<dbReference type="HAMAP" id="MF_01023">
    <property type="entry name" value="HisC_aminotrans_2"/>
    <property type="match status" value="1"/>
</dbReference>
<sequence>MQPKPHIVHLPVYQPGKPIEDVKRELGLDEVIKLASNENPYGSSPKVLQAIQEEFANISVYPDGSAVALTQALAKHTGLKEDQFIYGCGSDEIIALITRAFLLPGEESIMADQTFSVYKSNVEIEGAVAVEVPLRDGVHDLEAMLSQINDRTKMIWICNPNNPTGTIVPEAELIAFLDRVPKHVMVVLDEAYFEFVTDSTYPDGIRLLPAYENLVVLRTFSKIYGLASLRIGYGMGAVATIRLINQVREPFNTSRVAQAAAVAALEDQDFVQECRDHNAEGRAYLQNELKRLGLEYFPAHGNFIMLDVRRPSGEVFQELLRKGVIIRAGHHKYPTYIRVSVGSQPQNEWFIRALEQVLGAEAAKARL</sequence>
<comment type="pathway">
    <text evidence="7">Amino-acid biosynthesis; L-histidine biosynthesis; L-histidine from 5-phospho-alpha-D-ribose 1-diphosphate: step 7/9.</text>
</comment>
<dbReference type="PANTHER" id="PTHR43643:SF3">
    <property type="entry name" value="HISTIDINOL-PHOSPHATE AMINOTRANSFERASE"/>
    <property type="match status" value="1"/>
</dbReference>
<dbReference type="Gene3D" id="3.90.1150.10">
    <property type="entry name" value="Aspartate Aminotransferase, domain 1"/>
    <property type="match status" value="1"/>
</dbReference>
<keyword evidence="10" id="KW-1185">Reference proteome</keyword>
<gene>
    <name evidence="7" type="primary">hisC</name>
    <name evidence="9" type="ORF">QD47_14230</name>
</gene>
<dbReference type="PATRIC" id="fig|159743.3.peg.3171"/>
<evidence type="ECO:0000256" key="4">
    <source>
        <dbReference type="ARBA" id="ARBA00022679"/>
    </source>
</evidence>
<protein>
    <recommendedName>
        <fullName evidence="7">Histidinol-phosphate aminotransferase</fullName>
        <ecNumber evidence="7">2.6.1.9</ecNumber>
    </recommendedName>
    <alternativeName>
        <fullName evidence="7">Imidazole acetol-phosphate transaminase</fullName>
    </alternativeName>
</protein>
<dbReference type="InterPro" id="IPR015421">
    <property type="entry name" value="PyrdxlP-dep_Trfase_major"/>
</dbReference>
<dbReference type="InterPro" id="IPR005861">
    <property type="entry name" value="HisP_aminotrans"/>
</dbReference>
<keyword evidence="5 7" id="KW-0663">Pyridoxal phosphate</keyword>
<comment type="similarity">
    <text evidence="7">Belongs to the class-II pyridoxal-phosphate-dependent aminotransferase family. Histidinol-phosphate aminotransferase subfamily.</text>
</comment>
<dbReference type="RefSeq" id="WP_044646762.1">
    <property type="nucleotide sequence ID" value="NZ_JTHP01000027.1"/>
</dbReference>
<dbReference type="CDD" id="cd00609">
    <property type="entry name" value="AAT_like"/>
    <property type="match status" value="1"/>
</dbReference>
<evidence type="ECO:0000256" key="5">
    <source>
        <dbReference type="ARBA" id="ARBA00022898"/>
    </source>
</evidence>
<dbReference type="InterPro" id="IPR015424">
    <property type="entry name" value="PyrdxlP-dep_Trfase"/>
</dbReference>
<proteinExistence type="inferred from homology"/>
<evidence type="ECO:0000256" key="2">
    <source>
        <dbReference type="ARBA" id="ARBA00011738"/>
    </source>
</evidence>
<keyword evidence="3 7" id="KW-0032">Aminotransferase</keyword>
<dbReference type="NCBIfam" id="TIGR01141">
    <property type="entry name" value="hisC"/>
    <property type="match status" value="1"/>
</dbReference>
<feature type="domain" description="Aminotransferase class I/classII large" evidence="8">
    <location>
        <begin position="30"/>
        <end position="354"/>
    </location>
</feature>
<evidence type="ECO:0000256" key="7">
    <source>
        <dbReference type="HAMAP-Rule" id="MF_01023"/>
    </source>
</evidence>
<comment type="caution">
    <text evidence="9">The sequence shown here is derived from an EMBL/GenBank/DDBJ whole genome shotgun (WGS) entry which is preliminary data.</text>
</comment>
<comment type="subunit">
    <text evidence="2 7">Homodimer.</text>
</comment>
<dbReference type="EC" id="2.6.1.9" evidence="7"/>
<evidence type="ECO:0000256" key="6">
    <source>
        <dbReference type="ARBA" id="ARBA00023102"/>
    </source>
</evidence>
<dbReference type="PANTHER" id="PTHR43643">
    <property type="entry name" value="HISTIDINOL-PHOSPHATE AMINOTRANSFERASE 2"/>
    <property type="match status" value="1"/>
</dbReference>
<keyword evidence="6 7" id="KW-0368">Histidine biosynthesis</keyword>
<dbReference type="EMBL" id="JTHP01000027">
    <property type="protein sequence ID" value="KJD44895.1"/>
    <property type="molecule type" value="Genomic_DNA"/>
</dbReference>
<dbReference type="SUPFAM" id="SSF53383">
    <property type="entry name" value="PLP-dependent transferases"/>
    <property type="match status" value="1"/>
</dbReference>
<evidence type="ECO:0000313" key="10">
    <source>
        <dbReference type="Proteomes" id="UP000032534"/>
    </source>
</evidence>
<dbReference type="UniPathway" id="UPA00031">
    <property type="reaction ID" value="UER00012"/>
</dbReference>
<comment type="cofactor">
    <cofactor evidence="1 7">
        <name>pyridoxal 5'-phosphate</name>
        <dbReference type="ChEBI" id="CHEBI:597326"/>
    </cofactor>
</comment>
<evidence type="ECO:0000259" key="8">
    <source>
        <dbReference type="Pfam" id="PF00155"/>
    </source>
</evidence>
<dbReference type="InterPro" id="IPR015422">
    <property type="entry name" value="PyrdxlP-dep_Trfase_small"/>
</dbReference>
<name>A0A0D7X0G8_9BACL</name>
<feature type="modified residue" description="N6-(pyridoxal phosphate)lysine" evidence="7">
    <location>
        <position position="222"/>
    </location>
</feature>
<organism evidence="9 10">
    <name type="scientific">Paenibacillus terrae</name>
    <dbReference type="NCBI Taxonomy" id="159743"/>
    <lineage>
        <taxon>Bacteria</taxon>
        <taxon>Bacillati</taxon>
        <taxon>Bacillota</taxon>
        <taxon>Bacilli</taxon>
        <taxon>Bacillales</taxon>
        <taxon>Paenibacillaceae</taxon>
        <taxon>Paenibacillus</taxon>
    </lineage>
</organism>
<evidence type="ECO:0000256" key="3">
    <source>
        <dbReference type="ARBA" id="ARBA00022576"/>
    </source>
</evidence>
<evidence type="ECO:0000313" key="9">
    <source>
        <dbReference type="EMBL" id="KJD44895.1"/>
    </source>
</evidence>
<evidence type="ECO:0000256" key="1">
    <source>
        <dbReference type="ARBA" id="ARBA00001933"/>
    </source>
</evidence>
<dbReference type="Proteomes" id="UP000032534">
    <property type="component" value="Unassembled WGS sequence"/>
</dbReference>
<dbReference type="AlphaFoldDB" id="A0A0D7X0G8"/>
<keyword evidence="7" id="KW-0028">Amino-acid biosynthesis</keyword>